<dbReference type="InterPro" id="IPR036179">
    <property type="entry name" value="Ig-like_dom_sf"/>
</dbReference>
<reference evidence="11" key="1">
    <citation type="submission" date="2022-01" db="EMBL/GenBank/DDBJ databases">
        <authorList>
            <person name="Braso-Vives M."/>
        </authorList>
    </citation>
    <scope>NUCLEOTIDE SEQUENCE</scope>
</reference>
<feature type="domain" description="Immunoglobulin" evidence="10">
    <location>
        <begin position="139"/>
        <end position="234"/>
    </location>
</feature>
<feature type="compositionally biased region" description="Basic and acidic residues" evidence="6">
    <location>
        <begin position="617"/>
        <end position="628"/>
    </location>
</feature>
<keyword evidence="12" id="KW-1185">Reference proteome</keyword>
<feature type="signal peptide" evidence="8">
    <location>
        <begin position="1"/>
        <end position="23"/>
    </location>
</feature>
<feature type="domain" description="Immunoglobulin subtype 2" evidence="9">
    <location>
        <begin position="342"/>
        <end position="398"/>
    </location>
</feature>
<dbReference type="OrthoDB" id="6159398at2759"/>
<dbReference type="SMART" id="SM00409">
    <property type="entry name" value="IG"/>
    <property type="match status" value="5"/>
</dbReference>
<dbReference type="SUPFAM" id="SSF48726">
    <property type="entry name" value="Immunoglobulin"/>
    <property type="match status" value="5"/>
</dbReference>
<keyword evidence="7" id="KW-1133">Transmembrane helix</keyword>
<protein>
    <submittedName>
        <fullName evidence="11">KIRREL protein</fullName>
    </submittedName>
</protein>
<feature type="domain" description="Immunoglobulin" evidence="10">
    <location>
        <begin position="336"/>
        <end position="410"/>
    </location>
</feature>
<dbReference type="GO" id="GO:0050839">
    <property type="term" value="F:cell adhesion molecule binding"/>
    <property type="evidence" value="ECO:0007669"/>
    <property type="project" value="TreeGrafter"/>
</dbReference>
<keyword evidence="5" id="KW-0393">Immunoglobulin domain</keyword>
<dbReference type="GO" id="GO:0005886">
    <property type="term" value="C:plasma membrane"/>
    <property type="evidence" value="ECO:0007669"/>
    <property type="project" value="TreeGrafter"/>
</dbReference>
<feature type="domain" description="Immunoglobulin" evidence="10">
    <location>
        <begin position="419"/>
        <end position="515"/>
    </location>
</feature>
<dbReference type="AlphaFoldDB" id="A0A8J9YP31"/>
<feature type="region of interest" description="Disordered" evidence="6">
    <location>
        <begin position="614"/>
        <end position="648"/>
    </location>
</feature>
<keyword evidence="7" id="KW-0812">Transmembrane</keyword>
<feature type="domain" description="Immunoglobulin subtype 2" evidence="9">
    <location>
        <begin position="249"/>
        <end position="312"/>
    </location>
</feature>
<keyword evidence="3" id="KW-1015">Disulfide bond</keyword>
<dbReference type="CDD" id="cd12087">
    <property type="entry name" value="TM_EGFR-like"/>
    <property type="match status" value="1"/>
</dbReference>
<evidence type="ECO:0000256" key="2">
    <source>
        <dbReference type="ARBA" id="ARBA00023136"/>
    </source>
</evidence>
<dbReference type="SMART" id="SM00408">
    <property type="entry name" value="IGc2"/>
    <property type="match status" value="5"/>
</dbReference>
<feature type="domain" description="Immunoglobulin" evidence="10">
    <location>
        <begin position="30"/>
        <end position="128"/>
    </location>
</feature>
<feature type="domain" description="Immunoglobulin" evidence="10">
    <location>
        <begin position="243"/>
        <end position="324"/>
    </location>
</feature>
<dbReference type="PANTHER" id="PTHR11640:SF164">
    <property type="entry name" value="MAM DOMAIN-CONTAINING GLYCOSYLPHOSPHATIDYLINOSITOL ANCHOR PROTEIN 1"/>
    <property type="match status" value="1"/>
</dbReference>
<evidence type="ECO:0000313" key="11">
    <source>
        <dbReference type="EMBL" id="CAH1230003.1"/>
    </source>
</evidence>
<evidence type="ECO:0000256" key="8">
    <source>
        <dbReference type="SAM" id="SignalP"/>
    </source>
</evidence>
<keyword evidence="4" id="KW-0325">Glycoprotein</keyword>
<dbReference type="GO" id="GO:0005911">
    <property type="term" value="C:cell-cell junction"/>
    <property type="evidence" value="ECO:0007669"/>
    <property type="project" value="TreeGrafter"/>
</dbReference>
<keyword evidence="8" id="KW-0732">Signal</keyword>
<dbReference type="InterPro" id="IPR003599">
    <property type="entry name" value="Ig_sub"/>
</dbReference>
<organism evidence="11 12">
    <name type="scientific">Branchiostoma lanceolatum</name>
    <name type="common">Common lancelet</name>
    <name type="synonym">Amphioxus lanceolatum</name>
    <dbReference type="NCBI Taxonomy" id="7740"/>
    <lineage>
        <taxon>Eukaryota</taxon>
        <taxon>Metazoa</taxon>
        <taxon>Chordata</taxon>
        <taxon>Cephalochordata</taxon>
        <taxon>Leptocardii</taxon>
        <taxon>Amphioxiformes</taxon>
        <taxon>Branchiostomatidae</taxon>
        <taxon>Branchiostoma</taxon>
    </lineage>
</organism>
<feature type="domain" description="Immunoglobulin subtype 2" evidence="9">
    <location>
        <begin position="145"/>
        <end position="219"/>
    </location>
</feature>
<evidence type="ECO:0000313" key="12">
    <source>
        <dbReference type="Proteomes" id="UP000838412"/>
    </source>
</evidence>
<sequence>MADYSGDALLLVIYLSLVLKVHAAWYSVEPQPTSVLLGGRVTIFCAFDGIGKNDAVHWFGPPNLHFISEGTSVSEKYPRVFVSGQGNSGDHTGVYNLNIRDVRMEDEGVYRCSTFLLKEPRDVKLTVIVPPPRPPSIIGDRSPREEGGSLHLTCRSEGGRPLPSVAWYNGTRRYSHLTSTGVVANDNLLNVVEQTLDVPYLARWDNGANFSCVADQGLPDLLPPQTTSILFKVLYAPTVFVPRDYFKVREGASANLTCVVSGNPIPEVTWRKTSTSGAQRRGKDIRGQSNVIQPVSRLDAGTYQCKADNGIQPVDTAIIKLDVLYPPSIRPTFDEKVNVLYDNEEEFFLECKADGNPTPRVRWRRKNTDLYFNNPLRFSRLDYQTEGTYECVADSSIFPEDVKDAVIDVIGKPDIRGDPETAHATQGSSVTLLCEVTSDPSPGSIIWYWRSVDGQEIELTKGSIAGLTVRQKTTDSYTESLLILDHVSSGSSGDYICKAINMFGSDTREYRVIVSGPPVIMIAIVTGVLVVSILLTLVAVIFIIRRRDVICGNRGHVKEFKESQPTHLNIEPCDVELDNVHAECTTKPIPPPRPDKDPYAIGISYPRLAVRAPEYSTADRRKQADCKHPSPHRHRHKRPHHRNDHVGRVERDYQAQRWQIVSKTKDLQSYGDVFVGDGNMDIPDRRDF</sequence>
<dbReference type="Pfam" id="PF08205">
    <property type="entry name" value="C2-set_2"/>
    <property type="match status" value="1"/>
</dbReference>
<evidence type="ECO:0000256" key="4">
    <source>
        <dbReference type="ARBA" id="ARBA00023180"/>
    </source>
</evidence>
<evidence type="ECO:0000256" key="6">
    <source>
        <dbReference type="SAM" id="MobiDB-lite"/>
    </source>
</evidence>
<feature type="domain" description="Immunoglobulin subtype 2" evidence="9">
    <location>
        <begin position="425"/>
        <end position="504"/>
    </location>
</feature>
<dbReference type="PANTHER" id="PTHR11640">
    <property type="entry name" value="NEPHRIN"/>
    <property type="match status" value="1"/>
</dbReference>
<comment type="subcellular location">
    <subcellularLocation>
        <location evidence="1">Membrane</location>
        <topology evidence="1">Single-pass type I membrane protein</topology>
    </subcellularLocation>
</comment>
<dbReference type="Pfam" id="PF13927">
    <property type="entry name" value="Ig_3"/>
    <property type="match status" value="3"/>
</dbReference>
<proteinExistence type="predicted"/>
<dbReference type="InterPro" id="IPR013783">
    <property type="entry name" value="Ig-like_fold"/>
</dbReference>
<keyword evidence="2 7" id="KW-0472">Membrane</keyword>
<evidence type="ECO:0000259" key="10">
    <source>
        <dbReference type="SMART" id="SM00409"/>
    </source>
</evidence>
<feature type="compositionally biased region" description="Basic residues" evidence="6">
    <location>
        <begin position="629"/>
        <end position="643"/>
    </location>
</feature>
<dbReference type="InterPro" id="IPR051275">
    <property type="entry name" value="Cell_adhesion_signaling"/>
</dbReference>
<dbReference type="Proteomes" id="UP000838412">
    <property type="component" value="Chromosome 1"/>
</dbReference>
<dbReference type="GO" id="GO:0098609">
    <property type="term" value="P:cell-cell adhesion"/>
    <property type="evidence" value="ECO:0007669"/>
    <property type="project" value="TreeGrafter"/>
</dbReference>
<dbReference type="InterPro" id="IPR003598">
    <property type="entry name" value="Ig_sub2"/>
</dbReference>
<feature type="domain" description="Immunoglobulin subtype 2" evidence="9">
    <location>
        <begin position="36"/>
        <end position="119"/>
    </location>
</feature>
<gene>
    <name evidence="11" type="primary">KIRREL</name>
    <name evidence="11" type="ORF">BLAG_LOCUS955</name>
</gene>
<name>A0A8J9YP31_BRALA</name>
<dbReference type="EMBL" id="OV696686">
    <property type="protein sequence ID" value="CAH1230003.1"/>
    <property type="molecule type" value="Genomic_DNA"/>
</dbReference>
<evidence type="ECO:0000256" key="1">
    <source>
        <dbReference type="ARBA" id="ARBA00004479"/>
    </source>
</evidence>
<feature type="chain" id="PRO_5035436371" evidence="8">
    <location>
        <begin position="24"/>
        <end position="688"/>
    </location>
</feature>
<dbReference type="InterPro" id="IPR013162">
    <property type="entry name" value="CD80_C2-set"/>
</dbReference>
<accession>A0A8J9YP31</accession>
<evidence type="ECO:0000256" key="7">
    <source>
        <dbReference type="SAM" id="Phobius"/>
    </source>
</evidence>
<dbReference type="CDD" id="cd00099">
    <property type="entry name" value="IgV"/>
    <property type="match status" value="1"/>
</dbReference>
<evidence type="ECO:0000256" key="3">
    <source>
        <dbReference type="ARBA" id="ARBA00023157"/>
    </source>
</evidence>
<dbReference type="Gene3D" id="2.60.40.10">
    <property type="entry name" value="Immunoglobulins"/>
    <property type="match status" value="5"/>
</dbReference>
<feature type="transmembrane region" description="Helical" evidence="7">
    <location>
        <begin position="519"/>
        <end position="544"/>
    </location>
</feature>
<evidence type="ECO:0000259" key="9">
    <source>
        <dbReference type="SMART" id="SM00408"/>
    </source>
</evidence>
<evidence type="ECO:0000256" key="5">
    <source>
        <dbReference type="ARBA" id="ARBA00023319"/>
    </source>
</evidence>